<dbReference type="Proteomes" id="UP001292094">
    <property type="component" value="Unassembled WGS sequence"/>
</dbReference>
<organism evidence="1 2">
    <name type="scientific">Petrolisthes manimaculis</name>
    <dbReference type="NCBI Taxonomy" id="1843537"/>
    <lineage>
        <taxon>Eukaryota</taxon>
        <taxon>Metazoa</taxon>
        <taxon>Ecdysozoa</taxon>
        <taxon>Arthropoda</taxon>
        <taxon>Crustacea</taxon>
        <taxon>Multicrustacea</taxon>
        <taxon>Malacostraca</taxon>
        <taxon>Eumalacostraca</taxon>
        <taxon>Eucarida</taxon>
        <taxon>Decapoda</taxon>
        <taxon>Pleocyemata</taxon>
        <taxon>Anomura</taxon>
        <taxon>Galatheoidea</taxon>
        <taxon>Porcellanidae</taxon>
        <taxon>Petrolisthes</taxon>
    </lineage>
</organism>
<protein>
    <submittedName>
        <fullName evidence="1">Uncharacterized protein</fullName>
    </submittedName>
</protein>
<name>A0AAE1UCW0_9EUCA</name>
<proteinExistence type="predicted"/>
<dbReference type="EMBL" id="JAWZYT010001218">
    <property type="protein sequence ID" value="KAK4314540.1"/>
    <property type="molecule type" value="Genomic_DNA"/>
</dbReference>
<reference evidence="1" key="1">
    <citation type="submission" date="2023-11" db="EMBL/GenBank/DDBJ databases">
        <title>Genome assemblies of two species of porcelain crab, Petrolisthes cinctipes and Petrolisthes manimaculis (Anomura: Porcellanidae).</title>
        <authorList>
            <person name="Angst P."/>
        </authorList>
    </citation>
    <scope>NUCLEOTIDE SEQUENCE</scope>
    <source>
        <strain evidence="1">PB745_02</strain>
        <tissue evidence="1">Gill</tissue>
    </source>
</reference>
<gene>
    <name evidence="1" type="ORF">Pmani_014245</name>
</gene>
<evidence type="ECO:0000313" key="2">
    <source>
        <dbReference type="Proteomes" id="UP001292094"/>
    </source>
</evidence>
<sequence length="83" mass="8978">MTLYSVGQARGFTDTSGVMVFYTVMTTMLTRPIVQPCVDLGSTGVCLVVVYTRAMCVTVCVTVWTVRTSTNTIVTTTTPQSQV</sequence>
<keyword evidence="2" id="KW-1185">Reference proteome</keyword>
<accession>A0AAE1UCW0</accession>
<comment type="caution">
    <text evidence="1">The sequence shown here is derived from an EMBL/GenBank/DDBJ whole genome shotgun (WGS) entry which is preliminary data.</text>
</comment>
<evidence type="ECO:0000313" key="1">
    <source>
        <dbReference type="EMBL" id="KAK4314540.1"/>
    </source>
</evidence>
<dbReference type="AlphaFoldDB" id="A0AAE1UCW0"/>